<feature type="transmembrane region" description="Helical" evidence="6">
    <location>
        <begin position="309"/>
        <end position="329"/>
    </location>
</feature>
<dbReference type="PANTHER" id="PTHR23513">
    <property type="entry name" value="INTEGRAL MEMBRANE EFFLUX PROTEIN-RELATED"/>
    <property type="match status" value="1"/>
</dbReference>
<feature type="transmembrane region" description="Helical" evidence="6">
    <location>
        <begin position="370"/>
        <end position="392"/>
    </location>
</feature>
<feature type="transmembrane region" description="Helical" evidence="6">
    <location>
        <begin position="341"/>
        <end position="364"/>
    </location>
</feature>
<evidence type="ECO:0000256" key="4">
    <source>
        <dbReference type="ARBA" id="ARBA00022989"/>
    </source>
</evidence>
<feature type="domain" description="Major facilitator superfamily (MFS) profile" evidence="7">
    <location>
        <begin position="1"/>
        <end position="395"/>
    </location>
</feature>
<keyword evidence="2" id="KW-1003">Cell membrane</keyword>
<dbReference type="Pfam" id="PF07690">
    <property type="entry name" value="MFS_1"/>
    <property type="match status" value="1"/>
</dbReference>
<evidence type="ECO:0000256" key="5">
    <source>
        <dbReference type="ARBA" id="ARBA00023136"/>
    </source>
</evidence>
<protein>
    <submittedName>
        <fullName evidence="8">Putative MFS family arabinose efflux permease</fullName>
    </submittedName>
</protein>
<dbReference type="GO" id="GO:0005886">
    <property type="term" value="C:plasma membrane"/>
    <property type="evidence" value="ECO:0007669"/>
    <property type="project" value="UniProtKB-SubCell"/>
</dbReference>
<dbReference type="PROSITE" id="PS50850">
    <property type="entry name" value="MFS"/>
    <property type="match status" value="1"/>
</dbReference>
<evidence type="ECO:0000256" key="3">
    <source>
        <dbReference type="ARBA" id="ARBA00022692"/>
    </source>
</evidence>
<feature type="transmembrane region" description="Helical" evidence="6">
    <location>
        <begin position="45"/>
        <end position="69"/>
    </location>
</feature>
<comment type="subcellular location">
    <subcellularLocation>
        <location evidence="1">Cell membrane</location>
        <topology evidence="1">Multi-pass membrane protein</topology>
    </subcellularLocation>
</comment>
<feature type="transmembrane region" description="Helical" evidence="6">
    <location>
        <begin position="250"/>
        <end position="267"/>
    </location>
</feature>
<dbReference type="EMBL" id="VFPP01000001">
    <property type="protein sequence ID" value="TQM84900.1"/>
    <property type="molecule type" value="Genomic_DNA"/>
</dbReference>
<dbReference type="Gene3D" id="1.20.1250.20">
    <property type="entry name" value="MFS general substrate transporter like domains"/>
    <property type="match status" value="1"/>
</dbReference>
<dbReference type="InterPro" id="IPR036259">
    <property type="entry name" value="MFS_trans_sf"/>
</dbReference>
<keyword evidence="9" id="KW-1185">Reference proteome</keyword>
<keyword evidence="4 6" id="KW-1133">Transmembrane helix</keyword>
<keyword evidence="3 6" id="KW-0812">Transmembrane</keyword>
<dbReference type="RefSeq" id="WP_170232301.1">
    <property type="nucleotide sequence ID" value="NZ_VFPP01000001.1"/>
</dbReference>
<feature type="transmembrane region" description="Helical" evidence="6">
    <location>
        <begin position="76"/>
        <end position="94"/>
    </location>
</feature>
<reference evidence="8 9" key="1">
    <citation type="submission" date="2019-06" db="EMBL/GenBank/DDBJ databases">
        <title>Sequencing the genomes of 1000 actinobacteria strains.</title>
        <authorList>
            <person name="Klenk H.-P."/>
        </authorList>
    </citation>
    <scope>NUCLEOTIDE SEQUENCE [LARGE SCALE GENOMIC DNA]</scope>
    <source>
        <strain evidence="8 9">DSM 45456</strain>
    </source>
</reference>
<feature type="transmembrane region" description="Helical" evidence="6">
    <location>
        <begin position="100"/>
        <end position="126"/>
    </location>
</feature>
<evidence type="ECO:0000259" key="7">
    <source>
        <dbReference type="PROSITE" id="PS50850"/>
    </source>
</evidence>
<dbReference type="InterPro" id="IPR011701">
    <property type="entry name" value="MFS"/>
</dbReference>
<evidence type="ECO:0000256" key="6">
    <source>
        <dbReference type="SAM" id="Phobius"/>
    </source>
</evidence>
<organism evidence="8 9">
    <name type="scientific">Saccharothrix saharensis</name>
    <dbReference type="NCBI Taxonomy" id="571190"/>
    <lineage>
        <taxon>Bacteria</taxon>
        <taxon>Bacillati</taxon>
        <taxon>Actinomycetota</taxon>
        <taxon>Actinomycetes</taxon>
        <taxon>Pseudonocardiales</taxon>
        <taxon>Pseudonocardiaceae</taxon>
        <taxon>Saccharothrix</taxon>
    </lineage>
</organism>
<keyword evidence="5 6" id="KW-0472">Membrane</keyword>
<dbReference type="GO" id="GO:0022857">
    <property type="term" value="F:transmembrane transporter activity"/>
    <property type="evidence" value="ECO:0007669"/>
    <property type="project" value="InterPro"/>
</dbReference>
<accession>A0A543JPY5</accession>
<feature type="transmembrane region" description="Helical" evidence="6">
    <location>
        <begin position="221"/>
        <end position="244"/>
    </location>
</feature>
<evidence type="ECO:0000256" key="1">
    <source>
        <dbReference type="ARBA" id="ARBA00004651"/>
    </source>
</evidence>
<dbReference type="PANTHER" id="PTHR23513:SF6">
    <property type="entry name" value="MAJOR FACILITATOR SUPERFAMILY ASSOCIATED DOMAIN-CONTAINING PROTEIN"/>
    <property type="match status" value="1"/>
</dbReference>
<evidence type="ECO:0000313" key="8">
    <source>
        <dbReference type="EMBL" id="TQM84900.1"/>
    </source>
</evidence>
<dbReference type="Proteomes" id="UP000316628">
    <property type="component" value="Unassembled WGS sequence"/>
</dbReference>
<gene>
    <name evidence="8" type="ORF">FHX81_7362</name>
</gene>
<proteinExistence type="predicted"/>
<dbReference type="SUPFAM" id="SSF103473">
    <property type="entry name" value="MFS general substrate transporter"/>
    <property type="match status" value="1"/>
</dbReference>
<evidence type="ECO:0000256" key="2">
    <source>
        <dbReference type="ARBA" id="ARBA00022475"/>
    </source>
</evidence>
<sequence>MVAVLGGLRGNRDLAVLVVGSGVAGLGAQLTLIGFTTALAGSGAFAVAGLFVAVALGAVLGAPVAGWAADRFPHRLLLSVAVFAQVLLLIGLLFGHERPAVLYGLVAVLGVAGGVVRTCASALVPVATGEDGAAGGHAAMSSAQNTAAVAGIVLGGVLAAGPGVEWAVMLDAVCAFAHLALVVLWLRVDRDPRQDDVGAASSGQWSGWVLLRSDRLLLARVVAQAVVGVAVAIALVNEVFLVLGPIGGTPFTYSAVLACWTAGLLLGPNLTRRFTTPRALVLAFAGGNLVLALALAAPAQLPHLVVNAVAWLVAGACGSVQSVTLNGLVQARTSDAVRGRVFATVGAITACSGAVGIVVAGAVVSAAGPLAALTVASGFALVATLMAVLTVLRRDHLRASLVSPDFDRVPL</sequence>
<feature type="transmembrane region" description="Helical" evidence="6">
    <location>
        <begin position="166"/>
        <end position="186"/>
    </location>
</feature>
<name>A0A543JPY5_9PSEU</name>
<feature type="transmembrane region" description="Helical" evidence="6">
    <location>
        <begin position="14"/>
        <end position="39"/>
    </location>
</feature>
<comment type="caution">
    <text evidence="8">The sequence shown here is derived from an EMBL/GenBank/DDBJ whole genome shotgun (WGS) entry which is preliminary data.</text>
</comment>
<dbReference type="InterPro" id="IPR020846">
    <property type="entry name" value="MFS_dom"/>
</dbReference>
<dbReference type="AlphaFoldDB" id="A0A543JPY5"/>
<evidence type="ECO:0000313" key="9">
    <source>
        <dbReference type="Proteomes" id="UP000316628"/>
    </source>
</evidence>
<feature type="transmembrane region" description="Helical" evidence="6">
    <location>
        <begin position="279"/>
        <end position="297"/>
    </location>
</feature>